<feature type="transmembrane region" description="Helical" evidence="1">
    <location>
        <begin position="190"/>
        <end position="210"/>
    </location>
</feature>
<dbReference type="GO" id="GO:0009103">
    <property type="term" value="P:lipopolysaccharide biosynthetic process"/>
    <property type="evidence" value="ECO:0007669"/>
    <property type="project" value="TreeGrafter"/>
</dbReference>
<dbReference type="Proteomes" id="UP000822993">
    <property type="component" value="Unassembled WGS sequence"/>
</dbReference>
<dbReference type="GO" id="GO:0016020">
    <property type="term" value="C:membrane"/>
    <property type="evidence" value="ECO:0007669"/>
    <property type="project" value="TreeGrafter"/>
</dbReference>
<name>A0A9D5YY40_9CELL</name>
<feature type="transmembrane region" description="Helical" evidence="1">
    <location>
        <begin position="12"/>
        <end position="31"/>
    </location>
</feature>
<evidence type="ECO:0000313" key="3">
    <source>
        <dbReference type="EMBL" id="MBE7699547.1"/>
    </source>
</evidence>
<dbReference type="InterPro" id="IPR050879">
    <property type="entry name" value="Acyltransferase_3"/>
</dbReference>
<keyword evidence="1" id="KW-1133">Transmembrane helix</keyword>
<dbReference type="GO" id="GO:0016747">
    <property type="term" value="F:acyltransferase activity, transferring groups other than amino-acyl groups"/>
    <property type="evidence" value="ECO:0007669"/>
    <property type="project" value="InterPro"/>
</dbReference>
<feature type="transmembrane region" description="Helical" evidence="1">
    <location>
        <begin position="320"/>
        <end position="341"/>
    </location>
</feature>
<keyword evidence="3" id="KW-0012">Acyltransferase</keyword>
<dbReference type="PANTHER" id="PTHR23028">
    <property type="entry name" value="ACETYLTRANSFERASE"/>
    <property type="match status" value="1"/>
</dbReference>
<keyword evidence="1" id="KW-0472">Membrane</keyword>
<dbReference type="Pfam" id="PF01757">
    <property type="entry name" value="Acyl_transf_3"/>
    <property type="match status" value="1"/>
</dbReference>
<feature type="transmembrane region" description="Helical" evidence="1">
    <location>
        <begin position="75"/>
        <end position="93"/>
    </location>
</feature>
<feature type="transmembrane region" description="Helical" evidence="1">
    <location>
        <begin position="37"/>
        <end position="55"/>
    </location>
</feature>
<keyword evidence="4" id="KW-1185">Reference proteome</keyword>
<evidence type="ECO:0000259" key="2">
    <source>
        <dbReference type="Pfam" id="PF01757"/>
    </source>
</evidence>
<feature type="transmembrane region" description="Helical" evidence="1">
    <location>
        <begin position="160"/>
        <end position="178"/>
    </location>
</feature>
<dbReference type="EMBL" id="JACSPN010000004">
    <property type="protein sequence ID" value="MBE7699547.1"/>
    <property type="molecule type" value="Genomic_DNA"/>
</dbReference>
<sequence length="375" mass="42005">MPRVSSLTGLRWWAAFVVFLYHMAVFAPIPLEPVLRYGHYGVTFFFVLSGFVLTWSWSPTVGATTFWWRRFARIYPSHIVALALAVPVFYSFAPDPAQWWVKPVDVGVLLLSVLLLQGWSRDPAVLFSGNPAAWTLTCEAFFYAMHPPIQRVLARWGRRGALVLAAGTAALALTYRLLALTWPTQWWAALPWPITRLTEFVLGMALAWAFRKAWRPRVAASVGYLAVAAVVGAVVLGVRHPEVPGVRLLLGSANELVMLACAVAIVAVAARDLRGGRSLLRKRWLVTLGEWSYTFYLVHATIIYVLLAQFGRQALSWNNLWWYAAAFVVALAASALMHRLVERPAERRMRGWWDARLAAREERAAAPAPVASPER</sequence>
<comment type="caution">
    <text evidence="3">The sequence shown here is derived from an EMBL/GenBank/DDBJ whole genome shotgun (WGS) entry which is preliminary data.</text>
</comment>
<feature type="transmembrane region" description="Helical" evidence="1">
    <location>
        <begin position="222"/>
        <end position="240"/>
    </location>
</feature>
<keyword evidence="3" id="KW-0808">Transferase</keyword>
<feature type="domain" description="Acyltransferase 3" evidence="2">
    <location>
        <begin position="6"/>
        <end position="338"/>
    </location>
</feature>
<proteinExistence type="predicted"/>
<reference evidence="3 4" key="1">
    <citation type="submission" date="2020-08" db="EMBL/GenBank/DDBJ databases">
        <title>A Genomic Blueprint of the Chicken Gut Microbiome.</title>
        <authorList>
            <person name="Gilroy R."/>
            <person name="Ravi A."/>
            <person name="Getino M."/>
            <person name="Pursley I."/>
            <person name="Horton D.L."/>
            <person name="Alikhan N.-F."/>
            <person name="Baker D."/>
            <person name="Gharbi K."/>
            <person name="Hall N."/>
            <person name="Watson M."/>
            <person name="Adriaenssens E.M."/>
            <person name="Foster-Nyarko E."/>
            <person name="Jarju S."/>
            <person name="Secka A."/>
            <person name="Antonio M."/>
            <person name="Oren A."/>
            <person name="Chaudhuri R."/>
            <person name="La Ragione R.M."/>
            <person name="Hildebrand F."/>
            <person name="Pallen M.J."/>
        </authorList>
    </citation>
    <scope>NUCLEOTIDE SEQUENCE [LARGE SCALE GENOMIC DNA]</scope>
    <source>
        <strain evidence="3 4">Sa1BUA8</strain>
    </source>
</reference>
<accession>A0A9D5YY40</accession>
<keyword evidence="1" id="KW-0812">Transmembrane</keyword>
<feature type="transmembrane region" description="Helical" evidence="1">
    <location>
        <begin position="291"/>
        <end position="308"/>
    </location>
</feature>
<dbReference type="InterPro" id="IPR002656">
    <property type="entry name" value="Acyl_transf_3_dom"/>
</dbReference>
<protein>
    <submittedName>
        <fullName evidence="3">Acyltransferase</fullName>
    </submittedName>
</protein>
<feature type="transmembrane region" description="Helical" evidence="1">
    <location>
        <begin position="246"/>
        <end position="270"/>
    </location>
</feature>
<evidence type="ECO:0000256" key="1">
    <source>
        <dbReference type="SAM" id="Phobius"/>
    </source>
</evidence>
<dbReference type="PANTHER" id="PTHR23028:SF53">
    <property type="entry name" value="ACYL_TRANSF_3 DOMAIN-CONTAINING PROTEIN"/>
    <property type="match status" value="1"/>
</dbReference>
<gene>
    <name evidence="3" type="ORF">H9623_04395</name>
</gene>
<dbReference type="AlphaFoldDB" id="A0A9D5YY40"/>
<organism evidence="3 4">
    <name type="scientific">Oerskovia douganii</name>
    <dbReference type="NCBI Taxonomy" id="2762210"/>
    <lineage>
        <taxon>Bacteria</taxon>
        <taxon>Bacillati</taxon>
        <taxon>Actinomycetota</taxon>
        <taxon>Actinomycetes</taxon>
        <taxon>Micrococcales</taxon>
        <taxon>Cellulomonadaceae</taxon>
        <taxon>Oerskovia</taxon>
    </lineage>
</organism>
<evidence type="ECO:0000313" key="4">
    <source>
        <dbReference type="Proteomes" id="UP000822993"/>
    </source>
</evidence>